<evidence type="ECO:0000256" key="8">
    <source>
        <dbReference type="ARBA" id="ARBA00023242"/>
    </source>
</evidence>
<dbReference type="GO" id="GO:0005737">
    <property type="term" value="C:cytoplasm"/>
    <property type="evidence" value="ECO:0007669"/>
    <property type="project" value="UniProtKB-SubCell"/>
</dbReference>
<evidence type="ECO:0000256" key="7">
    <source>
        <dbReference type="ARBA" id="ARBA00023163"/>
    </source>
</evidence>
<evidence type="ECO:0000313" key="12">
    <source>
        <dbReference type="EMBL" id="TVY53321.1"/>
    </source>
</evidence>
<keyword evidence="7" id="KW-0804">Transcription</keyword>
<evidence type="ECO:0000256" key="5">
    <source>
        <dbReference type="ARBA" id="ARBA00023015"/>
    </source>
</evidence>
<feature type="domain" description="Fork-head" evidence="11">
    <location>
        <begin position="247"/>
        <end position="339"/>
    </location>
</feature>
<proteinExistence type="predicted"/>
<feature type="region of interest" description="Disordered" evidence="10">
    <location>
        <begin position="192"/>
        <end position="245"/>
    </location>
</feature>
<evidence type="ECO:0000256" key="2">
    <source>
        <dbReference type="ARBA" id="ARBA00004496"/>
    </source>
</evidence>
<feature type="compositionally biased region" description="Basic residues" evidence="10">
    <location>
        <begin position="334"/>
        <end position="344"/>
    </location>
</feature>
<keyword evidence="3" id="KW-0217">Developmental protein</keyword>
<dbReference type="InterPro" id="IPR036390">
    <property type="entry name" value="WH_DNA-bd_sf"/>
</dbReference>
<reference evidence="12 13" key="1">
    <citation type="submission" date="2018-05" db="EMBL/GenBank/DDBJ databases">
        <title>Whole genome sequencing for identification of molecular markers to develop diagnostic detection tools for the regulated plant pathogen Lachnellula willkommii.</title>
        <authorList>
            <person name="Giroux E."/>
            <person name="Bilodeau G."/>
        </authorList>
    </citation>
    <scope>NUCLEOTIDE SEQUENCE [LARGE SCALE GENOMIC DNA]</scope>
    <source>
        <strain evidence="12 13">CBS 625.97</strain>
    </source>
</reference>
<comment type="caution">
    <text evidence="12">The sequence shown here is derived from an EMBL/GenBank/DDBJ whole genome shotgun (WGS) entry which is preliminary data.</text>
</comment>
<evidence type="ECO:0000256" key="4">
    <source>
        <dbReference type="ARBA" id="ARBA00022490"/>
    </source>
</evidence>
<comment type="subcellular location">
    <subcellularLocation>
        <location evidence="2">Cytoplasm</location>
    </subcellularLocation>
    <subcellularLocation>
        <location evidence="1 9">Nucleus</location>
    </subcellularLocation>
</comment>
<evidence type="ECO:0000256" key="3">
    <source>
        <dbReference type="ARBA" id="ARBA00022473"/>
    </source>
</evidence>
<dbReference type="InterPro" id="IPR036388">
    <property type="entry name" value="WH-like_DNA-bd_sf"/>
</dbReference>
<dbReference type="GO" id="GO:0005634">
    <property type="term" value="C:nucleus"/>
    <property type="evidence" value="ECO:0007669"/>
    <property type="project" value="UniProtKB-SubCell"/>
</dbReference>
<feature type="DNA-binding region" description="Fork-head" evidence="9">
    <location>
        <begin position="247"/>
        <end position="339"/>
    </location>
</feature>
<dbReference type="Pfam" id="PF00250">
    <property type="entry name" value="Forkhead"/>
    <property type="match status" value="1"/>
</dbReference>
<evidence type="ECO:0000256" key="1">
    <source>
        <dbReference type="ARBA" id="ARBA00004123"/>
    </source>
</evidence>
<gene>
    <name evidence="12" type="primary">FKH2_0</name>
    <name evidence="12" type="ORF">LCER1_G006843</name>
</gene>
<feature type="compositionally biased region" description="Low complexity" evidence="10">
    <location>
        <begin position="371"/>
        <end position="381"/>
    </location>
</feature>
<evidence type="ECO:0000256" key="6">
    <source>
        <dbReference type="ARBA" id="ARBA00023125"/>
    </source>
</evidence>
<dbReference type="AlphaFoldDB" id="A0A7D8UNC0"/>
<dbReference type="EMBL" id="QGMG01000471">
    <property type="protein sequence ID" value="TVY53321.1"/>
    <property type="molecule type" value="Genomic_DNA"/>
</dbReference>
<evidence type="ECO:0000256" key="10">
    <source>
        <dbReference type="SAM" id="MobiDB-lite"/>
    </source>
</evidence>
<evidence type="ECO:0000256" key="9">
    <source>
        <dbReference type="PROSITE-ProRule" id="PRU00089"/>
    </source>
</evidence>
<dbReference type="GO" id="GO:0000981">
    <property type="term" value="F:DNA-binding transcription factor activity, RNA polymerase II-specific"/>
    <property type="evidence" value="ECO:0007669"/>
    <property type="project" value="TreeGrafter"/>
</dbReference>
<keyword evidence="6 9" id="KW-0238">DNA-binding</keyword>
<dbReference type="GO" id="GO:0000978">
    <property type="term" value="F:RNA polymerase II cis-regulatory region sequence-specific DNA binding"/>
    <property type="evidence" value="ECO:0007669"/>
    <property type="project" value="TreeGrafter"/>
</dbReference>
<dbReference type="FunFam" id="1.10.10.10:FF:000522">
    <property type="entry name" value="Forkhead domain protein"/>
    <property type="match status" value="1"/>
</dbReference>
<evidence type="ECO:0000259" key="11">
    <source>
        <dbReference type="PROSITE" id="PS50039"/>
    </source>
</evidence>
<dbReference type="PANTHER" id="PTHR45767:SF2">
    <property type="entry name" value="FORKHEAD BOX PROTEIN O"/>
    <property type="match status" value="1"/>
</dbReference>
<dbReference type="SUPFAM" id="SSF46785">
    <property type="entry name" value="Winged helix' DNA-binding domain"/>
    <property type="match status" value="1"/>
</dbReference>
<protein>
    <submittedName>
        <fullName evidence="12">Fork-head transcriptional regulator 2</fullName>
    </submittedName>
</protein>
<feature type="region of interest" description="Disordered" evidence="10">
    <location>
        <begin position="334"/>
        <end position="413"/>
    </location>
</feature>
<dbReference type="OrthoDB" id="5954824at2759"/>
<dbReference type="PANTHER" id="PTHR45767">
    <property type="entry name" value="FORKHEAD BOX PROTEIN O"/>
    <property type="match status" value="1"/>
</dbReference>
<dbReference type="InterPro" id="IPR001766">
    <property type="entry name" value="Fork_head_dom"/>
</dbReference>
<dbReference type="PROSITE" id="PS50039">
    <property type="entry name" value="FORK_HEAD_3"/>
    <property type="match status" value="1"/>
</dbReference>
<dbReference type="Gene3D" id="1.10.10.10">
    <property type="entry name" value="Winged helix-like DNA-binding domain superfamily/Winged helix DNA-binding domain"/>
    <property type="match status" value="1"/>
</dbReference>
<accession>A0A7D8UNC0</accession>
<keyword evidence="4" id="KW-0963">Cytoplasm</keyword>
<keyword evidence="13" id="KW-1185">Reference proteome</keyword>
<evidence type="ECO:0000313" key="13">
    <source>
        <dbReference type="Proteomes" id="UP000481288"/>
    </source>
</evidence>
<dbReference type="SMART" id="SM00339">
    <property type="entry name" value="FH"/>
    <property type="match status" value="1"/>
</dbReference>
<sequence length="469" mass="52591">MLNMNSEHYRRRPQINSLPLDFQYAESSGTPMQSTHQMLSFDGLPRAQNDQQFMITPLTVPNTTSNYSLTTPMAMPQATTVWSDPNHTPMDFDSQNTNDYYDYSPSIAVDEDEQDSPFLRGMSYSEVPRTCFPCDPRMLNDGGNMAVDSFDASAYLMDPNKNDMQTSTEPASLGFDALENSHNFSRLSISHSPKLEHETPSSDHFTFNKPTPFPLPSSEPSEDGGGGISSREMTAVDGDDPSADEPYAKLIHRALMSAPDHSMVLQEIYEWFRKHTAKGASDTKGWMNSIRHNLSMNAAFKKTERKTPGDETKKSTEWVLEEFAIKDGVQSTTRYRKGTGAKKFMKTENPAPSRQSSGRKGGISASKTKMQRQQQRSISSTHRSRHGHGHEFLRSHFPTQRYSSPLTPPTHENIPGAGCNPYFFPKQQLDYEDMCGLQDVQGVYIDDNGPIFAESQEGHYASADGLPRY</sequence>
<name>A0A7D8UNC0_9HELO</name>
<organism evidence="12 13">
    <name type="scientific">Lachnellula cervina</name>
    <dbReference type="NCBI Taxonomy" id="1316786"/>
    <lineage>
        <taxon>Eukaryota</taxon>
        <taxon>Fungi</taxon>
        <taxon>Dikarya</taxon>
        <taxon>Ascomycota</taxon>
        <taxon>Pezizomycotina</taxon>
        <taxon>Leotiomycetes</taxon>
        <taxon>Helotiales</taxon>
        <taxon>Lachnaceae</taxon>
        <taxon>Lachnellula</taxon>
    </lineage>
</organism>
<keyword evidence="5" id="KW-0805">Transcription regulation</keyword>
<dbReference type="Proteomes" id="UP000481288">
    <property type="component" value="Unassembled WGS sequence"/>
</dbReference>
<keyword evidence="8 9" id="KW-0539">Nucleus</keyword>